<keyword evidence="1" id="KW-0472">Membrane</keyword>
<proteinExistence type="predicted"/>
<keyword evidence="1" id="KW-0812">Transmembrane</keyword>
<keyword evidence="1" id="KW-1133">Transmembrane helix</keyword>
<dbReference type="EMBL" id="JAGSOT010000024">
    <property type="protein sequence ID" value="MBR7796266.1"/>
    <property type="molecule type" value="Genomic_DNA"/>
</dbReference>
<accession>A0A941DV32</accession>
<dbReference type="RefSeq" id="WP_026681725.1">
    <property type="nucleotide sequence ID" value="NZ_BAAACY010000135.1"/>
</dbReference>
<name>A0A941DV32_9BACI</name>
<evidence type="ECO:0000313" key="2">
    <source>
        <dbReference type="EMBL" id="MBR7796266.1"/>
    </source>
</evidence>
<protein>
    <submittedName>
        <fullName evidence="2">Uncharacterized protein</fullName>
    </submittedName>
</protein>
<organism evidence="2 3">
    <name type="scientific">Virgibacillus salarius</name>
    <dbReference type="NCBI Taxonomy" id="447199"/>
    <lineage>
        <taxon>Bacteria</taxon>
        <taxon>Bacillati</taxon>
        <taxon>Bacillota</taxon>
        <taxon>Bacilli</taxon>
        <taxon>Bacillales</taxon>
        <taxon>Bacillaceae</taxon>
        <taxon>Virgibacillus</taxon>
    </lineage>
</organism>
<evidence type="ECO:0000313" key="3">
    <source>
        <dbReference type="Proteomes" id="UP000675284"/>
    </source>
</evidence>
<dbReference type="Proteomes" id="UP000675284">
    <property type="component" value="Unassembled WGS sequence"/>
</dbReference>
<evidence type="ECO:0000256" key="1">
    <source>
        <dbReference type="SAM" id="Phobius"/>
    </source>
</evidence>
<sequence>MFQKMKDPLKKWMNSKVIQVIGNIVLILIVLMLFIVVGTFVYLVIADLLYNESAINEIVSDYI</sequence>
<gene>
    <name evidence="2" type="ORF">KCX74_09475</name>
</gene>
<keyword evidence="3" id="KW-1185">Reference proteome</keyword>
<comment type="caution">
    <text evidence="2">The sequence shown here is derived from an EMBL/GenBank/DDBJ whole genome shotgun (WGS) entry which is preliminary data.</text>
</comment>
<feature type="transmembrane region" description="Helical" evidence="1">
    <location>
        <begin position="20"/>
        <end position="45"/>
    </location>
</feature>
<dbReference type="AlphaFoldDB" id="A0A941DV32"/>
<reference evidence="2" key="1">
    <citation type="submission" date="2021-04" db="EMBL/GenBank/DDBJ databases">
        <title>Isolation and polyphasic classification of algal microorganism.</title>
        <authorList>
            <person name="Wang S."/>
        </authorList>
    </citation>
    <scope>NUCLEOTIDE SEQUENCE</scope>
    <source>
        <strain evidence="2">720a</strain>
    </source>
</reference>